<name>A0A0J9XE18_GEOCN</name>
<feature type="region of interest" description="Disordered" evidence="8">
    <location>
        <begin position="142"/>
        <end position="168"/>
    </location>
</feature>
<evidence type="ECO:0000256" key="3">
    <source>
        <dbReference type="ARBA" id="ARBA00018505"/>
    </source>
</evidence>
<keyword evidence="6" id="KW-0804">Transcription</keyword>
<gene>
    <name evidence="11" type="ORF">BN980_GECA10s00406g</name>
</gene>
<comment type="subcellular location">
    <subcellularLocation>
        <location evidence="1">Nucleus</location>
    </subcellularLocation>
</comment>
<dbReference type="InterPro" id="IPR016197">
    <property type="entry name" value="Chromo-like_dom_sf"/>
</dbReference>
<sequence length="385" mass="43024">MALKTFPVRCLAFHGPMLYEAKTLKIYDPETKTTYVKDAESTSTHSEHSPAIATDEGVPEDLPDDMADKIAYFIHYKGWKATWDEWVSQERVLAFTEENLRTKKRLMQLANDAATKKKMANGGANALAQAAAMAMAAAANGETPNSLKRKDAASKDDHGGRSAKRGRGIDLDLEKEEYYIQKPEVMLTVPDPLKAELVDDWEYITKEKKLITLPRKVTVNDILAAYRDSVLPKRLATSAPNPASSSSSPPPSGGSNTHSTSNANNNDSSSTSKNKSISMFAGSEAEIFDEIINGIRLYFDRGLGNILLYRNERSQYQSIKKKYGENTRMSDIYGPEHLLRLFVSFPALIAQTNMDQQSIAVLREHLEDFLRYLVENRSKLFLNKS</sequence>
<dbReference type="STRING" id="1173061.A0A0J9XE18"/>
<comment type="similarity">
    <text evidence="2">Belongs to the MRG family.</text>
</comment>
<feature type="domain" description="MSL3 chromodomain-like" evidence="10">
    <location>
        <begin position="67"/>
        <end position="107"/>
    </location>
</feature>
<keyword evidence="12" id="KW-1185">Reference proteome</keyword>
<dbReference type="OrthoDB" id="124855at2759"/>
<dbReference type="EMBL" id="CCBN010000010">
    <property type="protein sequence ID" value="CDO55134.1"/>
    <property type="molecule type" value="Genomic_DNA"/>
</dbReference>
<dbReference type="GO" id="GO:0006355">
    <property type="term" value="P:regulation of DNA-templated transcription"/>
    <property type="evidence" value="ECO:0007669"/>
    <property type="project" value="InterPro"/>
</dbReference>
<protein>
    <recommendedName>
        <fullName evidence="3">Chromatin modification-related protein EAF3</fullName>
    </recommendedName>
</protein>
<evidence type="ECO:0000256" key="2">
    <source>
        <dbReference type="ARBA" id="ARBA00009093"/>
    </source>
</evidence>
<feature type="compositionally biased region" description="Basic and acidic residues" evidence="8">
    <location>
        <begin position="148"/>
        <end position="160"/>
    </location>
</feature>
<dbReference type="AlphaFoldDB" id="A0A0J9XE18"/>
<evidence type="ECO:0000256" key="7">
    <source>
        <dbReference type="ARBA" id="ARBA00023242"/>
    </source>
</evidence>
<dbReference type="GO" id="GO:0006325">
    <property type="term" value="P:chromatin organization"/>
    <property type="evidence" value="ECO:0007669"/>
    <property type="project" value="UniProtKB-KW"/>
</dbReference>
<dbReference type="Pfam" id="PF05712">
    <property type="entry name" value="MRG"/>
    <property type="match status" value="1"/>
</dbReference>
<dbReference type="Gene3D" id="1.10.274.30">
    <property type="entry name" value="MRG domain"/>
    <property type="match status" value="1"/>
</dbReference>
<evidence type="ECO:0000256" key="4">
    <source>
        <dbReference type="ARBA" id="ARBA00022853"/>
    </source>
</evidence>
<dbReference type="GO" id="GO:0032221">
    <property type="term" value="C:Rpd3S complex"/>
    <property type="evidence" value="ECO:0007669"/>
    <property type="project" value="TreeGrafter"/>
</dbReference>
<feature type="compositionally biased region" description="Basic and acidic residues" evidence="8">
    <location>
        <begin position="37"/>
        <end position="48"/>
    </location>
</feature>
<dbReference type="Pfam" id="PF22732">
    <property type="entry name" value="MSL3_chromo-like"/>
    <property type="match status" value="1"/>
</dbReference>
<dbReference type="PANTHER" id="PTHR10880">
    <property type="entry name" value="MORTALITY FACTOR 4-LIKE PROTEIN"/>
    <property type="match status" value="1"/>
</dbReference>
<dbReference type="InterPro" id="IPR026541">
    <property type="entry name" value="MRG_dom"/>
</dbReference>
<evidence type="ECO:0000256" key="5">
    <source>
        <dbReference type="ARBA" id="ARBA00023015"/>
    </source>
</evidence>
<feature type="region of interest" description="Disordered" evidence="8">
    <location>
        <begin position="236"/>
        <end position="275"/>
    </location>
</feature>
<reference evidence="11" key="1">
    <citation type="submission" date="2014-03" db="EMBL/GenBank/DDBJ databases">
        <authorList>
            <person name="Casaregola S."/>
        </authorList>
    </citation>
    <scope>NUCLEOTIDE SEQUENCE [LARGE SCALE GENOMIC DNA]</scope>
    <source>
        <strain evidence="11">CLIB 918</strain>
    </source>
</reference>
<feature type="domain" description="MRG" evidence="9">
    <location>
        <begin position="173"/>
        <end position="382"/>
    </location>
</feature>
<dbReference type="InterPro" id="IPR038217">
    <property type="entry name" value="MRG_C_sf"/>
</dbReference>
<dbReference type="SUPFAM" id="SSF54160">
    <property type="entry name" value="Chromo domain-like"/>
    <property type="match status" value="1"/>
</dbReference>
<dbReference type="Gene3D" id="2.30.30.140">
    <property type="match status" value="1"/>
</dbReference>
<dbReference type="GO" id="GO:0035267">
    <property type="term" value="C:NuA4 histone acetyltransferase complex"/>
    <property type="evidence" value="ECO:0007669"/>
    <property type="project" value="TreeGrafter"/>
</dbReference>
<evidence type="ECO:0000259" key="10">
    <source>
        <dbReference type="Pfam" id="PF22732"/>
    </source>
</evidence>
<keyword evidence="7" id="KW-0539">Nucleus</keyword>
<keyword evidence="4" id="KW-0156">Chromatin regulator</keyword>
<organism evidence="11 12">
    <name type="scientific">Geotrichum candidum</name>
    <name type="common">Oospora lactis</name>
    <name type="synonym">Dipodascus geotrichum</name>
    <dbReference type="NCBI Taxonomy" id="1173061"/>
    <lineage>
        <taxon>Eukaryota</taxon>
        <taxon>Fungi</taxon>
        <taxon>Dikarya</taxon>
        <taxon>Ascomycota</taxon>
        <taxon>Saccharomycotina</taxon>
        <taxon>Dipodascomycetes</taxon>
        <taxon>Dipodascales</taxon>
        <taxon>Dipodascaceae</taxon>
        <taxon>Geotrichum</taxon>
    </lineage>
</organism>
<dbReference type="InterPro" id="IPR008676">
    <property type="entry name" value="MRG"/>
</dbReference>
<dbReference type="PIRSF" id="PIRSF038133">
    <property type="entry name" value="HAT_Nua4_EAF3/MRG15"/>
    <property type="match status" value="1"/>
</dbReference>
<dbReference type="PANTHER" id="PTHR10880:SF15">
    <property type="entry name" value="MSL COMPLEX SUBUNIT 3"/>
    <property type="match status" value="1"/>
</dbReference>
<evidence type="ECO:0000313" key="12">
    <source>
        <dbReference type="Proteomes" id="UP000242525"/>
    </source>
</evidence>
<evidence type="ECO:0000256" key="8">
    <source>
        <dbReference type="SAM" id="MobiDB-lite"/>
    </source>
</evidence>
<proteinExistence type="inferred from homology"/>
<dbReference type="PROSITE" id="PS51640">
    <property type="entry name" value="MRG"/>
    <property type="match status" value="1"/>
</dbReference>
<accession>A0A0J9XE18</accession>
<feature type="region of interest" description="Disordered" evidence="8">
    <location>
        <begin position="37"/>
        <end position="60"/>
    </location>
</feature>
<evidence type="ECO:0000313" key="11">
    <source>
        <dbReference type="EMBL" id="CDO55134.1"/>
    </source>
</evidence>
<comment type="caution">
    <text evidence="11">The sequence shown here is derived from an EMBL/GenBank/DDBJ whole genome shotgun (WGS) entry which is preliminary data.</text>
</comment>
<evidence type="ECO:0000256" key="6">
    <source>
        <dbReference type="ARBA" id="ARBA00023163"/>
    </source>
</evidence>
<dbReference type="InterPro" id="IPR053820">
    <property type="entry name" value="MSL3_chromo-like"/>
</dbReference>
<evidence type="ECO:0000256" key="1">
    <source>
        <dbReference type="ARBA" id="ARBA00004123"/>
    </source>
</evidence>
<keyword evidence="5" id="KW-0805">Transcription regulation</keyword>
<evidence type="ECO:0000259" key="9">
    <source>
        <dbReference type="Pfam" id="PF05712"/>
    </source>
</evidence>
<dbReference type="Proteomes" id="UP000242525">
    <property type="component" value="Unassembled WGS sequence"/>
</dbReference>